<gene>
    <name evidence="1" type="ORF">N2K95_15775</name>
</gene>
<accession>A0ABY5YPP9</accession>
<dbReference type="Gene3D" id="3.40.50.300">
    <property type="entry name" value="P-loop containing nucleotide triphosphate hydrolases"/>
    <property type="match status" value="1"/>
</dbReference>
<keyword evidence="1" id="KW-0418">Kinase</keyword>
<dbReference type="EMBL" id="CP104275">
    <property type="protein sequence ID" value="UWX97061.1"/>
    <property type="molecule type" value="Genomic_DNA"/>
</dbReference>
<dbReference type="InterPro" id="IPR027417">
    <property type="entry name" value="P-loop_NTPase"/>
</dbReference>
<proteinExistence type="predicted"/>
<evidence type="ECO:0000313" key="2">
    <source>
        <dbReference type="Proteomes" id="UP001059859"/>
    </source>
</evidence>
<keyword evidence="1" id="KW-0808">Transferase</keyword>
<keyword evidence="2" id="KW-1185">Reference proteome</keyword>
<dbReference type="Proteomes" id="UP001059859">
    <property type="component" value="Chromosome"/>
</dbReference>
<dbReference type="RefSeq" id="WP_260652322.1">
    <property type="nucleotide sequence ID" value="NZ_CP104275.1"/>
</dbReference>
<protein>
    <submittedName>
        <fullName evidence="1">Adenylyl-sulfate kinase</fullName>
    </submittedName>
</protein>
<dbReference type="SUPFAM" id="SSF52540">
    <property type="entry name" value="P-loop containing nucleoside triphosphate hydrolases"/>
    <property type="match status" value="1"/>
</dbReference>
<organism evidence="1 2">
    <name type="scientific">Arthrobacter zhaoxinii</name>
    <dbReference type="NCBI Taxonomy" id="2964616"/>
    <lineage>
        <taxon>Bacteria</taxon>
        <taxon>Bacillati</taxon>
        <taxon>Actinomycetota</taxon>
        <taxon>Actinomycetes</taxon>
        <taxon>Micrococcales</taxon>
        <taxon>Micrococcaceae</taxon>
        <taxon>Arthrobacter</taxon>
    </lineage>
</organism>
<reference evidence="1" key="1">
    <citation type="submission" date="2022-09" db="EMBL/GenBank/DDBJ databases">
        <title>Novel species in genus Arthrobacter.</title>
        <authorList>
            <person name="Liu Y."/>
        </authorList>
    </citation>
    <scope>NUCLEOTIDE SEQUENCE</scope>
    <source>
        <strain evidence="1">Zg-Y815</strain>
    </source>
</reference>
<dbReference type="GO" id="GO:0016301">
    <property type="term" value="F:kinase activity"/>
    <property type="evidence" value="ECO:0007669"/>
    <property type="project" value="UniProtKB-KW"/>
</dbReference>
<name>A0ABY5YPP9_9MICC</name>
<sequence length="170" mass="18712">MTTVDQAVFIGGRAGVGKTSVAMALHSLLAERRVRHCVIEGDNLDLAYPEPWEHELAARNLQAMWANYRELGYDRLIYTNTVSVLEMDSLAAAMGTNPVVRGILLTATDRSALERLSLRERGAELERHAARSNAMARILADQAPANVLAVDTDHKDIEQVAGEILLHLGW</sequence>
<evidence type="ECO:0000313" key="1">
    <source>
        <dbReference type="EMBL" id="UWX97061.1"/>
    </source>
</evidence>